<keyword evidence="2" id="KW-1185">Reference proteome</keyword>
<name>A0ABV3T2Z9_9ACTN</name>
<protein>
    <submittedName>
        <fullName evidence="1">Uncharacterized protein</fullName>
    </submittedName>
</protein>
<proteinExistence type="predicted"/>
<reference evidence="1 2" key="1">
    <citation type="submission" date="2024-07" db="EMBL/GenBank/DDBJ databases">
        <authorList>
            <person name="Lee S."/>
            <person name="Kang M."/>
        </authorList>
    </citation>
    <scope>NUCLEOTIDE SEQUENCE [LARGE SCALE GENOMIC DNA]</scope>
    <source>
        <strain evidence="1 2">DS6</strain>
    </source>
</reference>
<sequence>MSMPQTLLPVHLTNTYPEVLDLLNDPDEALRHLQEWTVGNWRRVGRDNADQVTHVGGVYKNRFVSLYEINGYVIDAEGRYRFQEPTPAEDRYHTLIGETFRWRRGYSGGWMPPRPLRLGKPYPPSARETTTVDAMLACAQEMASRRTLGMDDAVPVDQTDPLLSSVTVTRNPRGGIIIEVPSGTNVLIKQV</sequence>
<evidence type="ECO:0000313" key="1">
    <source>
        <dbReference type="EMBL" id="MEX0428620.1"/>
    </source>
</evidence>
<dbReference type="EMBL" id="JBFPJR010000023">
    <property type="protein sequence ID" value="MEX0428620.1"/>
    <property type="molecule type" value="Genomic_DNA"/>
</dbReference>
<organism evidence="1 2">
    <name type="scientific">Nocardioides eburneus</name>
    <dbReference type="NCBI Taxonomy" id="3231482"/>
    <lineage>
        <taxon>Bacteria</taxon>
        <taxon>Bacillati</taxon>
        <taxon>Actinomycetota</taxon>
        <taxon>Actinomycetes</taxon>
        <taxon>Propionibacteriales</taxon>
        <taxon>Nocardioidaceae</taxon>
        <taxon>Nocardioides</taxon>
    </lineage>
</organism>
<comment type="caution">
    <text evidence="1">The sequence shown here is derived from an EMBL/GenBank/DDBJ whole genome shotgun (WGS) entry which is preliminary data.</text>
</comment>
<evidence type="ECO:0000313" key="2">
    <source>
        <dbReference type="Proteomes" id="UP001556631"/>
    </source>
</evidence>
<accession>A0ABV3T2Z9</accession>
<dbReference type="RefSeq" id="WP_367994591.1">
    <property type="nucleotide sequence ID" value="NZ_JBFPJR010000023.1"/>
</dbReference>
<gene>
    <name evidence="1" type="ORF">AB3X52_13395</name>
</gene>
<dbReference type="Proteomes" id="UP001556631">
    <property type="component" value="Unassembled WGS sequence"/>
</dbReference>